<dbReference type="InterPro" id="IPR036005">
    <property type="entry name" value="Creatinase/aminopeptidase-like"/>
</dbReference>
<keyword evidence="2" id="KW-0645">Protease</keyword>
<name>A0ABR8STC3_9BACL</name>
<evidence type="ECO:0000313" key="3">
    <source>
        <dbReference type="Proteomes" id="UP000608071"/>
    </source>
</evidence>
<keyword evidence="3" id="KW-1185">Reference proteome</keyword>
<dbReference type="RefSeq" id="WP_191797506.1">
    <property type="nucleotide sequence ID" value="NZ_JACSQL010000001.1"/>
</dbReference>
<dbReference type="InterPro" id="IPR000994">
    <property type="entry name" value="Pept_M24"/>
</dbReference>
<protein>
    <submittedName>
        <fullName evidence="2">Aminopeptidase P family protein</fullName>
    </submittedName>
</protein>
<dbReference type="GO" id="GO:0004177">
    <property type="term" value="F:aminopeptidase activity"/>
    <property type="evidence" value="ECO:0007669"/>
    <property type="project" value="UniProtKB-KW"/>
</dbReference>
<accession>A0ABR8STC3</accession>
<keyword evidence="2" id="KW-0378">Hydrolase</keyword>
<dbReference type="Proteomes" id="UP000608071">
    <property type="component" value="Unassembled WGS sequence"/>
</dbReference>
<sequence>MNAQELAIQACKISREYLKPGISEKQFADICEKTMHSLGAEDVWYPMLVNFNTNSRFCTRANHLPSDDVYLLKDDIVLIDFSPKVNGYWGDYSETIVIGENEAYSRLAADAKFIFEQTFDYAKRCNTIGELFTFCDSLIGSMGYQLLDPSGNIGHSIEDENNHAKRIFISPDNRNTLLKGKSWAIEPHIGKGQYGAKFEDVIDC</sequence>
<dbReference type="EMBL" id="JACSQL010000001">
    <property type="protein sequence ID" value="MBD7966717.1"/>
    <property type="molecule type" value="Genomic_DNA"/>
</dbReference>
<gene>
    <name evidence="2" type="ORF">H9647_01435</name>
</gene>
<reference evidence="2 3" key="1">
    <citation type="submission" date="2020-08" db="EMBL/GenBank/DDBJ databases">
        <title>A Genomic Blueprint of the Chicken Gut Microbiome.</title>
        <authorList>
            <person name="Gilroy R."/>
            <person name="Ravi A."/>
            <person name="Getino M."/>
            <person name="Pursley I."/>
            <person name="Horton D.L."/>
            <person name="Alikhan N.-F."/>
            <person name="Baker D."/>
            <person name="Gharbi K."/>
            <person name="Hall N."/>
            <person name="Watson M."/>
            <person name="Adriaenssens E.M."/>
            <person name="Foster-Nyarko E."/>
            <person name="Jarju S."/>
            <person name="Secka A."/>
            <person name="Antonio M."/>
            <person name="Oren A."/>
            <person name="Chaudhuri R."/>
            <person name="La Ragione R.M."/>
            <person name="Hildebrand F."/>
            <person name="Pallen M.J."/>
        </authorList>
    </citation>
    <scope>NUCLEOTIDE SEQUENCE [LARGE SCALE GENOMIC DNA]</scope>
    <source>
        <strain evidence="2 3">Sa2BVA9</strain>
    </source>
</reference>
<dbReference type="InterPro" id="IPR050659">
    <property type="entry name" value="Peptidase_M24B"/>
</dbReference>
<proteinExistence type="predicted"/>
<dbReference type="PANTHER" id="PTHR46112:SF9">
    <property type="entry name" value="XAA-PRO AMINOPEPTIDASE"/>
    <property type="match status" value="1"/>
</dbReference>
<dbReference type="SUPFAM" id="SSF55920">
    <property type="entry name" value="Creatinase/aminopeptidase"/>
    <property type="match status" value="1"/>
</dbReference>
<evidence type="ECO:0000313" key="2">
    <source>
        <dbReference type="EMBL" id="MBD7966717.1"/>
    </source>
</evidence>
<organism evidence="2 3">
    <name type="scientific">Paenibacillus gallinarum</name>
    <dbReference type="NCBI Taxonomy" id="2762232"/>
    <lineage>
        <taxon>Bacteria</taxon>
        <taxon>Bacillati</taxon>
        <taxon>Bacillota</taxon>
        <taxon>Bacilli</taxon>
        <taxon>Bacillales</taxon>
        <taxon>Paenibacillaceae</taxon>
        <taxon>Paenibacillus</taxon>
    </lineage>
</organism>
<feature type="domain" description="Peptidase M24" evidence="1">
    <location>
        <begin position="3"/>
        <end position="202"/>
    </location>
</feature>
<comment type="caution">
    <text evidence="2">The sequence shown here is derived from an EMBL/GenBank/DDBJ whole genome shotgun (WGS) entry which is preliminary data.</text>
</comment>
<dbReference type="Pfam" id="PF00557">
    <property type="entry name" value="Peptidase_M24"/>
    <property type="match status" value="1"/>
</dbReference>
<dbReference type="CDD" id="cd01066">
    <property type="entry name" value="APP_MetAP"/>
    <property type="match status" value="1"/>
</dbReference>
<evidence type="ECO:0000259" key="1">
    <source>
        <dbReference type="Pfam" id="PF00557"/>
    </source>
</evidence>
<dbReference type="PANTHER" id="PTHR46112">
    <property type="entry name" value="AMINOPEPTIDASE"/>
    <property type="match status" value="1"/>
</dbReference>
<dbReference type="Gene3D" id="3.90.230.10">
    <property type="entry name" value="Creatinase/methionine aminopeptidase superfamily"/>
    <property type="match status" value="1"/>
</dbReference>
<keyword evidence="2" id="KW-0031">Aminopeptidase</keyword>